<evidence type="ECO:0000256" key="7">
    <source>
        <dbReference type="RuleBase" id="RU003792"/>
    </source>
</evidence>
<dbReference type="PANTHER" id="PTHR11142">
    <property type="entry name" value="PSEUDOURIDYLATE SYNTHASE"/>
    <property type="match status" value="1"/>
</dbReference>
<evidence type="ECO:0000256" key="2">
    <source>
        <dbReference type="ARBA" id="ARBA00022694"/>
    </source>
</evidence>
<dbReference type="HAMAP" id="MF_00171">
    <property type="entry name" value="TruA"/>
    <property type="match status" value="1"/>
</dbReference>
<dbReference type="PIRSF" id="PIRSF001430">
    <property type="entry name" value="tRNA_psdUrid_synth"/>
    <property type="match status" value="1"/>
</dbReference>
<evidence type="ECO:0000259" key="8">
    <source>
        <dbReference type="Pfam" id="PF01416"/>
    </source>
</evidence>
<dbReference type="AlphaFoldDB" id="A0A9Q9BD46"/>
<proteinExistence type="inferred from homology"/>
<dbReference type="InterPro" id="IPR020095">
    <property type="entry name" value="PsdUridine_synth_TruA_C"/>
</dbReference>
<feature type="active site" description="Nucleophile" evidence="4 5">
    <location>
        <position position="63"/>
    </location>
</feature>
<keyword evidence="2 4" id="KW-0819">tRNA processing</keyword>
<feature type="domain" description="Pseudouridine synthase I TruA alpha/beta" evidence="8">
    <location>
        <begin position="156"/>
        <end position="257"/>
    </location>
</feature>
<dbReference type="NCBIfam" id="TIGR00071">
    <property type="entry name" value="hisT_truA"/>
    <property type="match status" value="1"/>
</dbReference>
<dbReference type="Pfam" id="PF01416">
    <property type="entry name" value="PseudoU_synth_1"/>
    <property type="match status" value="2"/>
</dbReference>
<dbReference type="InterPro" id="IPR001406">
    <property type="entry name" value="PsdUridine_synth_TruA"/>
</dbReference>
<dbReference type="Gene3D" id="3.30.70.660">
    <property type="entry name" value="Pseudouridine synthase I, catalytic domain, C-terminal subdomain"/>
    <property type="match status" value="1"/>
</dbReference>
<dbReference type="SUPFAM" id="SSF55120">
    <property type="entry name" value="Pseudouridine synthase"/>
    <property type="match status" value="1"/>
</dbReference>
<comment type="similarity">
    <text evidence="1 4 7">Belongs to the tRNA pseudouridine synthase TruA family.</text>
</comment>
<dbReference type="GO" id="GO:0003723">
    <property type="term" value="F:RNA binding"/>
    <property type="evidence" value="ECO:0007669"/>
    <property type="project" value="InterPro"/>
</dbReference>
<dbReference type="InterPro" id="IPR020103">
    <property type="entry name" value="PsdUridine_synth_cat_dom_sf"/>
</dbReference>
<comment type="catalytic activity">
    <reaction evidence="4 7">
        <text>uridine(38/39/40) in tRNA = pseudouridine(38/39/40) in tRNA</text>
        <dbReference type="Rhea" id="RHEA:22376"/>
        <dbReference type="Rhea" id="RHEA-COMP:10085"/>
        <dbReference type="Rhea" id="RHEA-COMP:10087"/>
        <dbReference type="ChEBI" id="CHEBI:65314"/>
        <dbReference type="ChEBI" id="CHEBI:65315"/>
        <dbReference type="EC" id="5.4.99.12"/>
    </reaction>
</comment>
<dbReference type="InterPro" id="IPR020097">
    <property type="entry name" value="PsdUridine_synth_TruA_a/b_dom"/>
</dbReference>
<evidence type="ECO:0000256" key="3">
    <source>
        <dbReference type="ARBA" id="ARBA00023235"/>
    </source>
</evidence>
<sequence length="277" mass="31358">MEIFQNQKNILLTLSYDGTNFCGWQKQTKEGTETFRTVQGELEKALAKIHKHPIETNGSGRTDSGVHAARQAVNFFSDIKSMKASNFLPALNSILPKDIRVIDAAEVSPLLHARFNALSRTYRYKIKCGKIIFAHEQPYTWHIRRYPDIAALNEMASCLSGELDCTAFSAAGDQSISKSRYIKKAVFFIEKDYLIFEICANAFLWKMVRSIVGTLLHLDEIGASKKDFKDILESKMREKAGPTAPPQGLFLWSIEYPKDLLKTPPDSFYIESKANYS</sequence>
<organism evidence="9 10">
    <name type="scientific">Treponema denticola</name>
    <dbReference type="NCBI Taxonomy" id="158"/>
    <lineage>
        <taxon>Bacteria</taxon>
        <taxon>Pseudomonadati</taxon>
        <taxon>Spirochaetota</taxon>
        <taxon>Spirochaetia</taxon>
        <taxon>Spirochaetales</taxon>
        <taxon>Treponemataceae</taxon>
        <taxon>Treponema</taxon>
    </lineage>
</organism>
<dbReference type="EMBL" id="CP051635">
    <property type="protein sequence ID" value="UTD00579.1"/>
    <property type="molecule type" value="Genomic_DNA"/>
</dbReference>
<name>A0A9Q9BD46_TREDN</name>
<feature type="domain" description="Pseudouridine synthase I TruA alpha/beta" evidence="8">
    <location>
        <begin position="15"/>
        <end position="116"/>
    </location>
</feature>
<gene>
    <name evidence="4 9" type="primary">truA</name>
    <name evidence="9" type="ORF">E4N86_07660</name>
</gene>
<dbReference type="Gene3D" id="3.30.70.580">
    <property type="entry name" value="Pseudouridine synthase I, catalytic domain, N-terminal subdomain"/>
    <property type="match status" value="1"/>
</dbReference>
<reference evidence="9" key="1">
    <citation type="submission" date="2020-04" db="EMBL/GenBank/DDBJ databases">
        <title>Comparative genomics of oral phylogroup-2 Treponema strains.</title>
        <authorList>
            <person name="Zeng H."/>
            <person name="Chan Y.K."/>
            <person name="Watt R.M."/>
        </authorList>
    </citation>
    <scope>NUCLEOTIDE SEQUENCE</scope>
    <source>
        <strain evidence="9">OMZ 905</strain>
    </source>
</reference>
<feature type="binding site" evidence="4 6">
    <location>
        <position position="122"/>
    </location>
    <ligand>
        <name>substrate</name>
    </ligand>
</feature>
<dbReference type="InterPro" id="IPR020094">
    <property type="entry name" value="TruA/RsuA/RluB/E/F_N"/>
</dbReference>
<dbReference type="CDD" id="cd02570">
    <property type="entry name" value="PseudoU_synth_EcTruA"/>
    <property type="match status" value="1"/>
</dbReference>
<comment type="caution">
    <text evidence="4">Lacks conserved residue(s) required for the propagation of feature annotation.</text>
</comment>
<dbReference type="EC" id="5.4.99.12" evidence="4"/>
<evidence type="ECO:0000256" key="5">
    <source>
        <dbReference type="PIRSR" id="PIRSR001430-1"/>
    </source>
</evidence>
<dbReference type="GO" id="GO:0031119">
    <property type="term" value="P:tRNA pseudouridine synthesis"/>
    <property type="evidence" value="ECO:0007669"/>
    <property type="project" value="UniProtKB-UniRule"/>
</dbReference>
<dbReference type="RefSeq" id="WP_253718057.1">
    <property type="nucleotide sequence ID" value="NZ_CP051522.1"/>
</dbReference>
<comment type="function">
    <text evidence="4">Formation of pseudouridine at positions 38, 39 and 40 in the anticodon stem and loop of transfer RNAs.</text>
</comment>
<keyword evidence="3 4" id="KW-0413">Isomerase</keyword>
<evidence type="ECO:0000256" key="4">
    <source>
        <dbReference type="HAMAP-Rule" id="MF_00171"/>
    </source>
</evidence>
<comment type="subunit">
    <text evidence="4">Homodimer.</text>
</comment>
<dbReference type="PANTHER" id="PTHR11142:SF0">
    <property type="entry name" value="TRNA PSEUDOURIDINE SYNTHASE-LIKE 1"/>
    <property type="match status" value="1"/>
</dbReference>
<evidence type="ECO:0000313" key="10">
    <source>
        <dbReference type="Proteomes" id="UP001056981"/>
    </source>
</evidence>
<evidence type="ECO:0000313" key="9">
    <source>
        <dbReference type="EMBL" id="UTD00579.1"/>
    </source>
</evidence>
<accession>A0A9Q9BD46</accession>
<evidence type="ECO:0000256" key="6">
    <source>
        <dbReference type="PIRSR" id="PIRSR001430-2"/>
    </source>
</evidence>
<protein>
    <recommendedName>
        <fullName evidence="4">tRNA pseudouridine synthase A</fullName>
        <ecNumber evidence="4">5.4.99.12</ecNumber>
    </recommendedName>
    <alternativeName>
        <fullName evidence="4">tRNA pseudouridine(38-40) synthase</fullName>
    </alternativeName>
    <alternativeName>
        <fullName evidence="4">tRNA pseudouridylate synthase I</fullName>
    </alternativeName>
    <alternativeName>
        <fullName evidence="4">tRNA-uridine isomerase I</fullName>
    </alternativeName>
</protein>
<evidence type="ECO:0000256" key="1">
    <source>
        <dbReference type="ARBA" id="ARBA00009375"/>
    </source>
</evidence>
<dbReference type="GO" id="GO:0160147">
    <property type="term" value="F:tRNA pseudouridine(38-40) synthase activity"/>
    <property type="evidence" value="ECO:0007669"/>
    <property type="project" value="UniProtKB-EC"/>
</dbReference>
<dbReference type="Proteomes" id="UP001056981">
    <property type="component" value="Chromosome"/>
</dbReference>
<dbReference type="FunFam" id="3.30.70.580:FF:000001">
    <property type="entry name" value="tRNA pseudouridine synthase A"/>
    <property type="match status" value="1"/>
</dbReference>